<evidence type="ECO:0000313" key="1">
    <source>
        <dbReference type="EMBL" id="MBB4859667.1"/>
    </source>
</evidence>
<organism evidence="1 2">
    <name type="scientific">Novosphingobium chloroacetimidivorans</name>
    <dbReference type="NCBI Taxonomy" id="1428314"/>
    <lineage>
        <taxon>Bacteria</taxon>
        <taxon>Pseudomonadati</taxon>
        <taxon>Pseudomonadota</taxon>
        <taxon>Alphaproteobacteria</taxon>
        <taxon>Sphingomonadales</taxon>
        <taxon>Sphingomonadaceae</taxon>
        <taxon>Novosphingobium</taxon>
    </lineage>
</organism>
<reference evidence="1 2" key="1">
    <citation type="submission" date="2020-08" db="EMBL/GenBank/DDBJ databases">
        <title>Functional genomics of gut bacteria from endangered species of beetles.</title>
        <authorList>
            <person name="Carlos-Shanley C."/>
        </authorList>
    </citation>
    <scope>NUCLEOTIDE SEQUENCE [LARGE SCALE GENOMIC DNA]</scope>
    <source>
        <strain evidence="1 2">S00245</strain>
    </source>
</reference>
<protein>
    <submittedName>
        <fullName evidence="1">Uncharacterized protein</fullName>
    </submittedName>
</protein>
<dbReference type="AlphaFoldDB" id="A0A7W7KBA4"/>
<dbReference type="RefSeq" id="WP_184246992.1">
    <property type="nucleotide sequence ID" value="NZ_JACHLR010000013.1"/>
</dbReference>
<evidence type="ECO:0000313" key="2">
    <source>
        <dbReference type="Proteomes" id="UP000555448"/>
    </source>
</evidence>
<comment type="caution">
    <text evidence="1">The sequence shown here is derived from an EMBL/GenBank/DDBJ whole genome shotgun (WGS) entry which is preliminary data.</text>
</comment>
<gene>
    <name evidence="1" type="ORF">HNO88_002996</name>
</gene>
<keyword evidence="2" id="KW-1185">Reference proteome</keyword>
<name>A0A7W7KBA4_9SPHN</name>
<accession>A0A7W7KBA4</accession>
<proteinExistence type="predicted"/>
<sequence>MSRAQRTYGERRQWQTPAGYGFAVDEPVAGHYRGKLRGGGVLVGIRIWHGPPLDPVTGEELDRSWRWQAEANGEPVDFDAIWPACADESITEQQYREYAAQQRWAQQHAPDSSFANPRQRHDPLTALLPF</sequence>
<dbReference type="Proteomes" id="UP000555448">
    <property type="component" value="Unassembled WGS sequence"/>
</dbReference>
<dbReference type="EMBL" id="JACHLR010000013">
    <property type="protein sequence ID" value="MBB4859667.1"/>
    <property type="molecule type" value="Genomic_DNA"/>
</dbReference>